<evidence type="ECO:0000256" key="2">
    <source>
        <dbReference type="ARBA" id="ARBA00023242"/>
    </source>
</evidence>
<keyword evidence="2 3" id="KW-0539">Nucleus</keyword>
<dbReference type="Pfam" id="PF06881">
    <property type="entry name" value="Elongin_A"/>
    <property type="match status" value="1"/>
</dbReference>
<dbReference type="PANTHER" id="PTHR15141">
    <property type="entry name" value="TRANSCRIPTION ELONGATION FACTOR B POLYPEPTIDE 3"/>
    <property type="match status" value="1"/>
</dbReference>
<feature type="region of interest" description="Disordered" evidence="4">
    <location>
        <begin position="105"/>
        <end position="129"/>
    </location>
</feature>
<evidence type="ECO:0000259" key="5">
    <source>
        <dbReference type="PROSITE" id="PS51319"/>
    </source>
</evidence>
<dbReference type="InterPro" id="IPR051870">
    <property type="entry name" value="Elongin-A_domain"/>
</dbReference>
<sequence length="297" mass="34611">MSDEGTERARKEVEAVKEKLRVYTSHIKTPKDAEKRAIKIGRLIKKLENLPMCPSTIEQTLIGKALNTMRSSWTPELKTRAKELLRGWKDLWKNNKSSPGKALFKLRKQSSESSSSPHPSVSRNHIDGFRARKRRRMQLEGKDGCPSLLDICIEQLRSSIHKFGKVNGRIPPDIIVDVLEECSPDQLERLEKKNPYLAEETDALWERHCKARFSDNQIPKEVHSWRVLYSNLKKEREMLIQASKQRLKESRLRKERETKARMKRMIIQEAPAEIQKYRNGRGGKRRKNKLKKVLGRA</sequence>
<dbReference type="AlphaFoldDB" id="A0A7S0GVB0"/>
<dbReference type="InterPro" id="IPR010684">
    <property type="entry name" value="RNA_pol_II_trans_fac_SIII_A"/>
</dbReference>
<dbReference type="EMBL" id="HBEM01010016">
    <property type="protein sequence ID" value="CAD8443006.1"/>
    <property type="molecule type" value="Transcribed_RNA"/>
</dbReference>
<dbReference type="Gene3D" id="1.20.930.10">
    <property type="entry name" value="Conserved domain common to transcription factors TFIIS, elongin A, CRSP70"/>
    <property type="match status" value="1"/>
</dbReference>
<dbReference type="Pfam" id="PF08711">
    <property type="entry name" value="Med26"/>
    <property type="match status" value="1"/>
</dbReference>
<dbReference type="PANTHER" id="PTHR15141:SF76">
    <property type="entry name" value="TRANSCRIPTION ELONGATION FACTOR B POLYPEPTIDE 3"/>
    <property type="match status" value="1"/>
</dbReference>
<dbReference type="GO" id="GO:0006368">
    <property type="term" value="P:transcription elongation by RNA polymerase II"/>
    <property type="evidence" value="ECO:0007669"/>
    <property type="project" value="InterPro"/>
</dbReference>
<evidence type="ECO:0000256" key="1">
    <source>
        <dbReference type="ARBA" id="ARBA00004123"/>
    </source>
</evidence>
<dbReference type="Gene3D" id="6.10.250.3180">
    <property type="match status" value="1"/>
</dbReference>
<name>A0A7S0GVB0_9EUKA</name>
<evidence type="ECO:0000256" key="4">
    <source>
        <dbReference type="SAM" id="MobiDB-lite"/>
    </source>
</evidence>
<reference evidence="6" key="1">
    <citation type="submission" date="2021-01" db="EMBL/GenBank/DDBJ databases">
        <authorList>
            <person name="Corre E."/>
            <person name="Pelletier E."/>
            <person name="Niang G."/>
            <person name="Scheremetjew M."/>
            <person name="Finn R."/>
            <person name="Kale V."/>
            <person name="Holt S."/>
            <person name="Cochrane G."/>
            <person name="Meng A."/>
            <person name="Brown T."/>
            <person name="Cohen L."/>
        </authorList>
    </citation>
    <scope>NUCLEOTIDE SEQUENCE</scope>
    <source>
        <strain evidence="6">CCMP2058</strain>
    </source>
</reference>
<accession>A0A7S0GVB0</accession>
<proteinExistence type="predicted"/>
<comment type="subcellular location">
    <subcellularLocation>
        <location evidence="1 3">Nucleus</location>
    </subcellularLocation>
</comment>
<dbReference type="SUPFAM" id="SSF47676">
    <property type="entry name" value="Conserved domain common to transcription factors TFIIS, elongin A, CRSP70"/>
    <property type="match status" value="1"/>
</dbReference>
<protein>
    <recommendedName>
        <fullName evidence="5">TFIIS N-terminal domain-containing protein</fullName>
    </recommendedName>
</protein>
<evidence type="ECO:0000313" key="6">
    <source>
        <dbReference type="EMBL" id="CAD8443006.1"/>
    </source>
</evidence>
<dbReference type="GO" id="GO:0070449">
    <property type="term" value="C:elongin complex"/>
    <property type="evidence" value="ECO:0007669"/>
    <property type="project" value="InterPro"/>
</dbReference>
<organism evidence="6">
    <name type="scientific">Amorphochlora amoebiformis</name>
    <dbReference type="NCBI Taxonomy" id="1561963"/>
    <lineage>
        <taxon>Eukaryota</taxon>
        <taxon>Sar</taxon>
        <taxon>Rhizaria</taxon>
        <taxon>Cercozoa</taxon>
        <taxon>Chlorarachniophyceae</taxon>
        <taxon>Amorphochlora</taxon>
    </lineage>
</organism>
<dbReference type="SMART" id="SM00509">
    <property type="entry name" value="TFS2N"/>
    <property type="match status" value="1"/>
</dbReference>
<feature type="compositionally biased region" description="Basic residues" evidence="4">
    <location>
        <begin position="278"/>
        <end position="297"/>
    </location>
</feature>
<evidence type="ECO:0000256" key="3">
    <source>
        <dbReference type="PROSITE-ProRule" id="PRU00649"/>
    </source>
</evidence>
<dbReference type="PROSITE" id="PS51319">
    <property type="entry name" value="TFIIS_N"/>
    <property type="match status" value="1"/>
</dbReference>
<feature type="compositionally biased region" description="Low complexity" evidence="4">
    <location>
        <begin position="111"/>
        <end position="122"/>
    </location>
</feature>
<feature type="domain" description="TFIIS N-terminal" evidence="5">
    <location>
        <begin position="22"/>
        <end position="95"/>
    </location>
</feature>
<dbReference type="InterPro" id="IPR035441">
    <property type="entry name" value="TFIIS/LEDGF_dom_sf"/>
</dbReference>
<gene>
    <name evidence="6" type="ORF">LAMO00422_LOCUS7028</name>
</gene>
<feature type="region of interest" description="Disordered" evidence="4">
    <location>
        <begin position="277"/>
        <end position="297"/>
    </location>
</feature>
<dbReference type="InterPro" id="IPR017923">
    <property type="entry name" value="TFIIS_N"/>
</dbReference>
<dbReference type="InterPro" id="IPR003617">
    <property type="entry name" value="TFIIS/CRSP70_N_sub"/>
</dbReference>